<feature type="region of interest" description="Disordered" evidence="1">
    <location>
        <begin position="99"/>
        <end position="143"/>
    </location>
</feature>
<accession>A0A7R9J7X2</accession>
<gene>
    <name evidence="2" type="ORF">TCMB3V08_LOCUS6981</name>
</gene>
<dbReference type="AlphaFoldDB" id="A0A7R9J7X2"/>
<proteinExistence type="predicted"/>
<evidence type="ECO:0000313" key="2">
    <source>
        <dbReference type="EMBL" id="CAD7574364.1"/>
    </source>
</evidence>
<evidence type="ECO:0000256" key="1">
    <source>
        <dbReference type="SAM" id="MobiDB-lite"/>
    </source>
</evidence>
<protein>
    <submittedName>
        <fullName evidence="2">(California timema) hypothetical protein</fullName>
    </submittedName>
</protein>
<name>A0A7R9J7X2_TIMCA</name>
<reference evidence="2" key="1">
    <citation type="submission" date="2020-11" db="EMBL/GenBank/DDBJ databases">
        <authorList>
            <person name="Tran Van P."/>
        </authorList>
    </citation>
    <scope>NUCLEOTIDE SEQUENCE</scope>
</reference>
<organism evidence="2">
    <name type="scientific">Timema californicum</name>
    <name type="common">California timema</name>
    <name type="synonym">Walking stick</name>
    <dbReference type="NCBI Taxonomy" id="61474"/>
    <lineage>
        <taxon>Eukaryota</taxon>
        <taxon>Metazoa</taxon>
        <taxon>Ecdysozoa</taxon>
        <taxon>Arthropoda</taxon>
        <taxon>Hexapoda</taxon>
        <taxon>Insecta</taxon>
        <taxon>Pterygota</taxon>
        <taxon>Neoptera</taxon>
        <taxon>Polyneoptera</taxon>
        <taxon>Phasmatodea</taxon>
        <taxon>Timematodea</taxon>
        <taxon>Timematoidea</taxon>
        <taxon>Timematidae</taxon>
        <taxon>Timema</taxon>
    </lineage>
</organism>
<dbReference type="EMBL" id="OE182307">
    <property type="protein sequence ID" value="CAD7574364.1"/>
    <property type="molecule type" value="Genomic_DNA"/>
</dbReference>
<feature type="compositionally biased region" description="Basic and acidic residues" evidence="1">
    <location>
        <begin position="99"/>
        <end position="126"/>
    </location>
</feature>
<sequence>MHDYRLDASQKECRMHPSNIVNSPTAESAMYMKVDGKDIPVREGPRVRGTREQMSTILDASGNLIYTNRQQQASQSLQCGELTRDSKRGVLSQLIEKVRTKEDRKKSPIQEEPRLVLGRERSKSDGRGGAGSSELCRSKMMTSQQSEDLKQCSNVKAGTFRSAPNPQHLEELVVVEQDLAKSLTAATSRPVKTPTSSEPLKHLGRSTLLKLLHTSSPAVENGPADCRLCHPVLCCLTSHVVIEVDPLKNEVVSSQLTCVIEMSTQTLTIRYNTFKPSSFLDLVDSMHIASEPDHEFSPTTLSAALAAGLVTILQRCARQLR</sequence>